<accession>A0ABD5FNY2</accession>
<gene>
    <name evidence="4" type="ORF">P7I34_14860</name>
</gene>
<dbReference type="Pfam" id="PF05043">
    <property type="entry name" value="Mga"/>
    <property type="match status" value="1"/>
</dbReference>
<protein>
    <submittedName>
        <fullName evidence="4">Helix-turn-helix domain-containing protein</fullName>
    </submittedName>
</protein>
<dbReference type="PANTHER" id="PTHR30185">
    <property type="entry name" value="CRYPTIC BETA-GLUCOSIDE BGL OPERON ANTITERMINATOR"/>
    <property type="match status" value="1"/>
</dbReference>
<comment type="caution">
    <text evidence="4">The sequence shown here is derived from an EMBL/GenBank/DDBJ whole genome shotgun (WGS) entry which is preliminary data.</text>
</comment>
<evidence type="ECO:0000259" key="3">
    <source>
        <dbReference type="Pfam" id="PF05043"/>
    </source>
</evidence>
<dbReference type="InterPro" id="IPR050661">
    <property type="entry name" value="BglG_antiterminators"/>
</dbReference>
<dbReference type="Proteomes" id="UP001253851">
    <property type="component" value="Unassembled WGS sequence"/>
</dbReference>
<dbReference type="AlphaFoldDB" id="A0ABD5FNY2"/>
<evidence type="ECO:0000256" key="2">
    <source>
        <dbReference type="ARBA" id="ARBA00023163"/>
    </source>
</evidence>
<evidence type="ECO:0000256" key="1">
    <source>
        <dbReference type="ARBA" id="ARBA00023015"/>
    </source>
</evidence>
<dbReference type="PANTHER" id="PTHR30185:SF18">
    <property type="entry name" value="TRANSCRIPTIONAL REGULATOR MTLR"/>
    <property type="match status" value="1"/>
</dbReference>
<dbReference type="EMBL" id="JARQDZ010000011">
    <property type="protein sequence ID" value="MDT2983951.1"/>
    <property type="molecule type" value="Genomic_DNA"/>
</dbReference>
<evidence type="ECO:0000313" key="4">
    <source>
        <dbReference type="EMBL" id="MDT2983951.1"/>
    </source>
</evidence>
<sequence>MLRKLLSSTTQKKLQLIEYLLDDQGTSLHDLAVKFSISMSAAKTYIAEIDNEFSFLDLQFDDYSAVRLNLEPFATRLDVYSQFLNRSSAFQLLELLFSSSFTSYDMLALELNLSKSSIIRLIKRINLVLAPYDFFIATKPIQLKGNENNIRQFFLIFFLEKYQYEFVDANINQEQDFLKIARIMAAATPLKLYFSDIKKIAFVIYINTKRDRLYASNPNGNHIEYFLEKIDLSEFTGYSRAYVEKMVGYITTHIGQDPAVFRETKQEFYQMTKRIFKKYNYHEANFEEKLDAVVFSYFLGINLQVPYCILDDRFARFVNNCDLVQQTVNQDIVQVLTHSNLPIIRPSTINYLIYIFHTSFPNFAKEIIDAHADFRLALFYDTNSYHTEFIQTKIQQFIPYQLTITILNPLDSFSLTKLDETYDLIIGNLTPSCRKNVFHYADINLTSNDLAFIARQIQEKGIRMLQERQEEN</sequence>
<keyword evidence="1" id="KW-0805">Transcription regulation</keyword>
<dbReference type="RefSeq" id="WP_311957715.1">
    <property type="nucleotide sequence ID" value="NZ_JARQDZ010000011.1"/>
</dbReference>
<dbReference type="InterPro" id="IPR007737">
    <property type="entry name" value="Mga_HTH"/>
</dbReference>
<keyword evidence="2" id="KW-0804">Transcription</keyword>
<name>A0ABD5FNY2_ENTCA</name>
<proteinExistence type="predicted"/>
<organism evidence="4 5">
    <name type="scientific">Enterococcus casseliflavus</name>
    <name type="common">Enterococcus flavescens</name>
    <dbReference type="NCBI Taxonomy" id="37734"/>
    <lineage>
        <taxon>Bacteria</taxon>
        <taxon>Bacillati</taxon>
        <taxon>Bacillota</taxon>
        <taxon>Bacilli</taxon>
        <taxon>Lactobacillales</taxon>
        <taxon>Enterococcaceae</taxon>
        <taxon>Enterococcus</taxon>
    </lineage>
</organism>
<reference evidence="4 5" key="1">
    <citation type="submission" date="2023-03" db="EMBL/GenBank/DDBJ databases">
        <authorList>
            <person name="Shen W."/>
            <person name="Cai J."/>
        </authorList>
    </citation>
    <scope>NUCLEOTIDE SEQUENCE [LARGE SCALE GENOMIC DNA]</scope>
    <source>
        <strain evidence="4 5">B516</strain>
    </source>
</reference>
<feature type="domain" description="Mga helix-turn-helix" evidence="3">
    <location>
        <begin position="77"/>
        <end position="158"/>
    </location>
</feature>
<evidence type="ECO:0000313" key="5">
    <source>
        <dbReference type="Proteomes" id="UP001253851"/>
    </source>
</evidence>